<organism evidence="2 3">
    <name type="scientific">Pocillopora meandrina</name>
    <dbReference type="NCBI Taxonomy" id="46732"/>
    <lineage>
        <taxon>Eukaryota</taxon>
        <taxon>Metazoa</taxon>
        <taxon>Cnidaria</taxon>
        <taxon>Anthozoa</taxon>
        <taxon>Hexacorallia</taxon>
        <taxon>Scleractinia</taxon>
        <taxon>Astrocoeniina</taxon>
        <taxon>Pocilloporidae</taxon>
        <taxon>Pocillopora</taxon>
    </lineage>
</organism>
<keyword evidence="1" id="KW-0472">Membrane</keyword>
<gene>
    <name evidence="2" type="ORF">PMEA_00025462</name>
</gene>
<accession>A0AAU9VUN9</accession>
<dbReference type="Proteomes" id="UP001159428">
    <property type="component" value="Unassembled WGS sequence"/>
</dbReference>
<reference evidence="2 3" key="1">
    <citation type="submission" date="2022-05" db="EMBL/GenBank/DDBJ databases">
        <authorList>
            <consortium name="Genoscope - CEA"/>
            <person name="William W."/>
        </authorList>
    </citation>
    <scope>NUCLEOTIDE SEQUENCE [LARGE SCALE GENOMIC DNA]</scope>
</reference>
<evidence type="ECO:0008006" key="4">
    <source>
        <dbReference type="Google" id="ProtNLM"/>
    </source>
</evidence>
<evidence type="ECO:0000256" key="1">
    <source>
        <dbReference type="SAM" id="Phobius"/>
    </source>
</evidence>
<sequence length="128" mass="13770">MSSYGYNQGEIIHLLVASIPHNMTVTGMLSFYNDKTSTSPPPSQTMTSVRVTTKSSTAAKASIATETSKARTTTKGSDKPMKYVYISVGAVAGVLAVVLAGVFHKKFIRICVKRGGFNYDHPPSGLYF</sequence>
<evidence type="ECO:0000313" key="2">
    <source>
        <dbReference type="EMBL" id="CAH3039865.1"/>
    </source>
</evidence>
<protein>
    <recommendedName>
        <fullName evidence="4">Mid2 domain-containing protein</fullName>
    </recommendedName>
</protein>
<dbReference type="EMBL" id="CALNXJ010000005">
    <property type="protein sequence ID" value="CAH3039865.1"/>
    <property type="molecule type" value="Genomic_DNA"/>
</dbReference>
<keyword evidence="3" id="KW-1185">Reference proteome</keyword>
<keyword evidence="1" id="KW-1133">Transmembrane helix</keyword>
<evidence type="ECO:0000313" key="3">
    <source>
        <dbReference type="Proteomes" id="UP001159428"/>
    </source>
</evidence>
<name>A0AAU9VUN9_9CNID</name>
<proteinExistence type="predicted"/>
<feature type="transmembrane region" description="Helical" evidence="1">
    <location>
        <begin position="83"/>
        <end position="104"/>
    </location>
</feature>
<comment type="caution">
    <text evidence="2">The sequence shown here is derived from an EMBL/GenBank/DDBJ whole genome shotgun (WGS) entry which is preliminary data.</text>
</comment>
<dbReference type="AlphaFoldDB" id="A0AAU9VUN9"/>
<keyword evidence="1" id="KW-0812">Transmembrane</keyword>